<dbReference type="AlphaFoldDB" id="A0A7C1T109"/>
<protein>
    <recommendedName>
        <fullName evidence="5">OmpA-like domain-containing protein</fullName>
    </recommendedName>
</protein>
<dbReference type="PANTHER" id="PTHR30329:SF21">
    <property type="entry name" value="LIPOPROTEIN YIAD-RELATED"/>
    <property type="match status" value="1"/>
</dbReference>
<dbReference type="SUPFAM" id="SSF49464">
    <property type="entry name" value="Carboxypeptidase regulatory domain-like"/>
    <property type="match status" value="2"/>
</dbReference>
<dbReference type="SUPFAM" id="SSF49452">
    <property type="entry name" value="Starch-binding domain-like"/>
    <property type="match status" value="1"/>
</dbReference>
<dbReference type="InterPro" id="IPR013784">
    <property type="entry name" value="Carb-bd-like_fold"/>
</dbReference>
<evidence type="ECO:0000256" key="1">
    <source>
        <dbReference type="ARBA" id="ARBA00004442"/>
    </source>
</evidence>
<comment type="caution">
    <text evidence="6">The sequence shown here is derived from an EMBL/GenBank/DDBJ whole genome shotgun (WGS) entry which is preliminary data.</text>
</comment>
<evidence type="ECO:0000259" key="5">
    <source>
        <dbReference type="PROSITE" id="PS51123"/>
    </source>
</evidence>
<gene>
    <name evidence="6" type="ORF">ENP94_03665</name>
    <name evidence="7" type="ORF">ENS16_06080</name>
</gene>
<dbReference type="InterPro" id="IPR036737">
    <property type="entry name" value="OmpA-like_sf"/>
</dbReference>
<organism evidence="6">
    <name type="scientific">candidate division WOR-3 bacterium</name>
    <dbReference type="NCBI Taxonomy" id="2052148"/>
    <lineage>
        <taxon>Bacteria</taxon>
        <taxon>Bacteria division WOR-3</taxon>
    </lineage>
</organism>
<evidence type="ECO:0000256" key="3">
    <source>
        <dbReference type="ARBA" id="ARBA00023237"/>
    </source>
</evidence>
<dbReference type="InterPro" id="IPR006665">
    <property type="entry name" value="OmpA-like"/>
</dbReference>
<comment type="subcellular location">
    <subcellularLocation>
        <location evidence="1">Cell outer membrane</location>
    </subcellularLocation>
</comment>
<dbReference type="PROSITE" id="PS01068">
    <property type="entry name" value="OMPA_1"/>
    <property type="match status" value="1"/>
</dbReference>
<sequence>MRFLSVILVVIVAAVPAFAYTGFGGGRGLFRVQDAQTEEAGLNVALHLVGRNPLYNNSFKGYIGDLPAPALHYTPVSTRFFGAEIFANWGGIFQYAPELSGDRPYDMGLHDLKAGAKLSFPYLPVVKLGGLAKYTFLFRDLNRSWIDQSAFTADTLSWAGLITFRFQDLASSLPNLHLNYGKSGSWTDYGAGLELAAEGLALFAELTSRQGPNSSGIFDTGNGLVRLTPGITFGSRRGLALSLGYTFSLSEQVPNEVIFGLNVATPFFRRAPVVYGEFSGKVIDASSRAPLAALVEFPDNPKLKPLAVDASGLFLLRKLPTGVLKVRVTAEGYRQLETFVNVDAKPKEPVLFELYPLVTYGTLAGAVTDAKTGKPLAATIAFAEGGIEPVSSNPNTGAFRKDNIPVGTYTITASAEGYFPSTVTIQIRENQITSQTFTLNPLTVKSVLTGTVTDRGTEKPLAAKVTLRDAATGNTITEVSNEPVTGVYVIEAPVGTYSVTVHADGYIDQSAAVVLQEGKPATHNFALVKVGTTVTLKGIYFDFNKATIRFPESQEALQAAYNILKENPTIRVEIQGHTDNVGSDEYNQRLSEQRAWAVVNYLVQQMGVDPARLIAKGYGESMPKAPNDTPEGRALNRRVEFVVIGEIGK</sequence>
<dbReference type="Pfam" id="PF00691">
    <property type="entry name" value="OmpA"/>
    <property type="match status" value="1"/>
</dbReference>
<dbReference type="PRINTS" id="PR01021">
    <property type="entry name" value="OMPADOMAIN"/>
</dbReference>
<reference evidence="6" key="1">
    <citation type="journal article" date="2020" name="mSystems">
        <title>Genome- and Community-Level Interaction Insights into Carbon Utilization and Element Cycling Functions of Hydrothermarchaeota in Hydrothermal Sediment.</title>
        <authorList>
            <person name="Zhou Z."/>
            <person name="Liu Y."/>
            <person name="Xu W."/>
            <person name="Pan J."/>
            <person name="Luo Z.H."/>
            <person name="Li M."/>
        </authorList>
    </citation>
    <scope>NUCLEOTIDE SEQUENCE [LARGE SCALE GENOMIC DNA]</scope>
    <source>
        <strain evidence="6">SpSt-265</strain>
        <strain evidence="7">SpSt-465</strain>
    </source>
</reference>
<dbReference type="Gene3D" id="2.60.40.1120">
    <property type="entry name" value="Carboxypeptidase-like, regulatory domain"/>
    <property type="match status" value="3"/>
</dbReference>
<dbReference type="SUPFAM" id="SSF103088">
    <property type="entry name" value="OmpA-like"/>
    <property type="match status" value="1"/>
</dbReference>
<dbReference type="PROSITE" id="PS51123">
    <property type="entry name" value="OMPA_2"/>
    <property type="match status" value="1"/>
</dbReference>
<dbReference type="CDD" id="cd07185">
    <property type="entry name" value="OmpA_C-like"/>
    <property type="match status" value="1"/>
</dbReference>
<dbReference type="Gene3D" id="3.30.1330.60">
    <property type="entry name" value="OmpA-like domain"/>
    <property type="match status" value="1"/>
</dbReference>
<evidence type="ECO:0000256" key="2">
    <source>
        <dbReference type="ARBA" id="ARBA00023136"/>
    </source>
</evidence>
<dbReference type="GO" id="GO:0030246">
    <property type="term" value="F:carbohydrate binding"/>
    <property type="evidence" value="ECO:0007669"/>
    <property type="project" value="InterPro"/>
</dbReference>
<evidence type="ECO:0000313" key="6">
    <source>
        <dbReference type="EMBL" id="HEA87091.1"/>
    </source>
</evidence>
<accession>A0A7C1T109</accession>
<dbReference type="InterPro" id="IPR050330">
    <property type="entry name" value="Bact_OuterMem_StrucFunc"/>
</dbReference>
<dbReference type="InterPro" id="IPR006690">
    <property type="entry name" value="OMPA-like_CS"/>
</dbReference>
<proteinExistence type="predicted"/>
<feature type="domain" description="OmpA-like" evidence="5">
    <location>
        <begin position="528"/>
        <end position="647"/>
    </location>
</feature>
<keyword evidence="2 4" id="KW-0472">Membrane</keyword>
<dbReference type="Pfam" id="PF13620">
    <property type="entry name" value="CarboxypepD_reg"/>
    <property type="match status" value="2"/>
</dbReference>
<evidence type="ECO:0000313" key="7">
    <source>
        <dbReference type="EMBL" id="HFJ54239.1"/>
    </source>
</evidence>
<dbReference type="EMBL" id="DSTU01000007">
    <property type="protein sequence ID" value="HFJ54239.1"/>
    <property type="molecule type" value="Genomic_DNA"/>
</dbReference>
<dbReference type="InterPro" id="IPR006664">
    <property type="entry name" value="OMP_bac"/>
</dbReference>
<name>A0A7C1T109_UNCW3</name>
<dbReference type="GO" id="GO:0009279">
    <property type="term" value="C:cell outer membrane"/>
    <property type="evidence" value="ECO:0007669"/>
    <property type="project" value="UniProtKB-SubCell"/>
</dbReference>
<evidence type="ECO:0000256" key="4">
    <source>
        <dbReference type="PROSITE-ProRule" id="PRU00473"/>
    </source>
</evidence>
<dbReference type="PANTHER" id="PTHR30329">
    <property type="entry name" value="STATOR ELEMENT OF FLAGELLAR MOTOR COMPLEX"/>
    <property type="match status" value="1"/>
</dbReference>
<keyword evidence="3" id="KW-0998">Cell outer membrane</keyword>
<dbReference type="InterPro" id="IPR008969">
    <property type="entry name" value="CarboxyPept-like_regulatory"/>
</dbReference>
<dbReference type="EMBL" id="DSLG01000004">
    <property type="protein sequence ID" value="HEA87091.1"/>
    <property type="molecule type" value="Genomic_DNA"/>
</dbReference>